<gene>
    <name evidence="10" type="ORF">AFUS01_LOCUS3054</name>
</gene>
<evidence type="ECO:0000256" key="3">
    <source>
        <dbReference type="ARBA" id="ARBA00022692"/>
    </source>
</evidence>
<feature type="chain" id="PRO_5035185295" evidence="9">
    <location>
        <begin position="17"/>
        <end position="611"/>
    </location>
</feature>
<sequence length="611" mass="70738">MHRILISILLITRVLSQPKSTNELATHTQLELKITEIVTRNFYKPIGNLDHCTLSLTNPPEVWTSSFLKTSSKYYLANLQFSNQTQKFDSVPQFSSVCQHVLVWVSKLISAALKQSFVLQQATSANYIFIGDQSQIEQVQEQIYYSQLKYKICIKLPGAKFQVNKMFPTDQQIFTGVNLRVGLIPMEPQTILGEDKIPIAGYCFKFMETMTTRYNFTAKYYHKWGRLQQYPNGTWGGPLGDLLYDRLDAYVGLVHNFERHPWVSFSTNILMVHLYFLTTFPHRVIKWEATFYPFDAHAWIVIFVTALLTTVVFLSYPEQKQNTMISQTIFTFCAMLQQSVKKLPRPSWLAIVFLFYSIVISCCYNSNLISFLTFPEEEFIPRTAEELAEAQEYRIIFMHFPGGAGDSYFKHSESPVFVSLRNRFEYERDFLKCVTEAVLNPKTACLAWNMISSGLLAKNLSLLSTSFTLYKSEPIISSTANVGLPKESKYFDLINQGAGWLQNTGHFHRWNQDALRLLKQRGRSWLLTRKNGSLYRQLERLMGEVFDMEKMPLDLRSFVVPFTTLFIGAILGSLIWLLEIVSFYMESQKQLRNCYKIFSTLTLSPKIKRWA</sequence>
<dbReference type="EMBL" id="CAJVCH010017957">
    <property type="protein sequence ID" value="CAG7684085.1"/>
    <property type="molecule type" value="Genomic_DNA"/>
</dbReference>
<evidence type="ECO:0000256" key="7">
    <source>
        <dbReference type="ARBA" id="ARBA00023180"/>
    </source>
</evidence>
<evidence type="ECO:0000313" key="11">
    <source>
        <dbReference type="Proteomes" id="UP000708208"/>
    </source>
</evidence>
<dbReference type="PANTHER" id="PTHR42643:SF24">
    <property type="entry name" value="IONOTROPIC RECEPTOR 60A"/>
    <property type="match status" value="1"/>
</dbReference>
<evidence type="ECO:0000256" key="6">
    <source>
        <dbReference type="ARBA" id="ARBA00023170"/>
    </source>
</evidence>
<feature type="signal peptide" evidence="9">
    <location>
        <begin position="1"/>
        <end position="16"/>
    </location>
</feature>
<comment type="caution">
    <text evidence="10">The sequence shown here is derived from an EMBL/GenBank/DDBJ whole genome shotgun (WGS) entry which is preliminary data.</text>
</comment>
<name>A0A8J2J3A6_9HEXA</name>
<keyword evidence="5 8" id="KW-0472">Membrane</keyword>
<organism evidence="10 11">
    <name type="scientific">Allacma fusca</name>
    <dbReference type="NCBI Taxonomy" id="39272"/>
    <lineage>
        <taxon>Eukaryota</taxon>
        <taxon>Metazoa</taxon>
        <taxon>Ecdysozoa</taxon>
        <taxon>Arthropoda</taxon>
        <taxon>Hexapoda</taxon>
        <taxon>Collembola</taxon>
        <taxon>Symphypleona</taxon>
        <taxon>Sminthuridae</taxon>
        <taxon>Allacma</taxon>
    </lineage>
</organism>
<keyword evidence="2" id="KW-1003">Cell membrane</keyword>
<feature type="transmembrane region" description="Helical" evidence="8">
    <location>
        <begin position="296"/>
        <end position="316"/>
    </location>
</feature>
<evidence type="ECO:0000256" key="2">
    <source>
        <dbReference type="ARBA" id="ARBA00022475"/>
    </source>
</evidence>
<dbReference type="OrthoDB" id="6506757at2759"/>
<evidence type="ECO:0000256" key="5">
    <source>
        <dbReference type="ARBA" id="ARBA00023136"/>
    </source>
</evidence>
<evidence type="ECO:0000256" key="8">
    <source>
        <dbReference type="SAM" id="Phobius"/>
    </source>
</evidence>
<dbReference type="AlphaFoldDB" id="A0A8J2J3A6"/>
<keyword evidence="9" id="KW-0732">Signal</keyword>
<accession>A0A8J2J3A6</accession>
<keyword evidence="7" id="KW-0325">Glycoprotein</keyword>
<proteinExistence type="predicted"/>
<dbReference type="GO" id="GO:0005886">
    <property type="term" value="C:plasma membrane"/>
    <property type="evidence" value="ECO:0007669"/>
    <property type="project" value="UniProtKB-SubCell"/>
</dbReference>
<evidence type="ECO:0000256" key="1">
    <source>
        <dbReference type="ARBA" id="ARBA00004651"/>
    </source>
</evidence>
<protein>
    <submittedName>
        <fullName evidence="10">Uncharacterized protein</fullName>
    </submittedName>
</protein>
<feature type="transmembrane region" description="Helical" evidence="8">
    <location>
        <begin position="558"/>
        <end position="578"/>
    </location>
</feature>
<reference evidence="10" key="1">
    <citation type="submission" date="2021-06" db="EMBL/GenBank/DDBJ databases">
        <authorList>
            <person name="Hodson N. C."/>
            <person name="Mongue J. A."/>
            <person name="Jaron S. K."/>
        </authorList>
    </citation>
    <scope>NUCLEOTIDE SEQUENCE</scope>
</reference>
<evidence type="ECO:0000256" key="9">
    <source>
        <dbReference type="SAM" id="SignalP"/>
    </source>
</evidence>
<keyword evidence="11" id="KW-1185">Reference proteome</keyword>
<dbReference type="InterPro" id="IPR052192">
    <property type="entry name" value="Insect_Ionotropic_Sensory_Rcpt"/>
</dbReference>
<keyword evidence="6" id="KW-0675">Receptor</keyword>
<dbReference type="PANTHER" id="PTHR42643">
    <property type="entry name" value="IONOTROPIC RECEPTOR 20A-RELATED"/>
    <property type="match status" value="1"/>
</dbReference>
<keyword evidence="4 8" id="KW-1133">Transmembrane helix</keyword>
<comment type="subcellular location">
    <subcellularLocation>
        <location evidence="1">Cell membrane</location>
        <topology evidence="1">Multi-pass membrane protein</topology>
    </subcellularLocation>
</comment>
<feature type="transmembrane region" description="Helical" evidence="8">
    <location>
        <begin position="346"/>
        <end position="364"/>
    </location>
</feature>
<keyword evidence="3 8" id="KW-0812">Transmembrane</keyword>
<dbReference type="Proteomes" id="UP000708208">
    <property type="component" value="Unassembled WGS sequence"/>
</dbReference>
<evidence type="ECO:0000256" key="4">
    <source>
        <dbReference type="ARBA" id="ARBA00022989"/>
    </source>
</evidence>
<evidence type="ECO:0000313" key="10">
    <source>
        <dbReference type="EMBL" id="CAG7684085.1"/>
    </source>
</evidence>